<keyword evidence="5" id="KW-1185">Reference proteome</keyword>
<keyword evidence="1" id="KW-0238">DNA-binding</keyword>
<dbReference type="Gene3D" id="3.40.50.2300">
    <property type="match status" value="1"/>
</dbReference>
<dbReference type="KEGG" id="ssyi:EKG83_16705"/>
<dbReference type="OrthoDB" id="3171335at2"/>
<proteinExistence type="predicted"/>
<dbReference type="GO" id="GO:0006355">
    <property type="term" value="P:regulation of DNA-templated transcription"/>
    <property type="evidence" value="ECO:0007669"/>
    <property type="project" value="InterPro"/>
</dbReference>
<feature type="modified residue" description="4-aspartylphosphate" evidence="2">
    <location>
        <position position="59"/>
    </location>
</feature>
<dbReference type="EMBL" id="CP034550">
    <property type="protein sequence ID" value="QFZ18869.1"/>
    <property type="molecule type" value="Genomic_DNA"/>
</dbReference>
<dbReference type="Pfam" id="PF00196">
    <property type="entry name" value="GerE"/>
    <property type="match status" value="1"/>
</dbReference>
<dbReference type="PROSITE" id="PS50110">
    <property type="entry name" value="RESPONSE_REGULATORY"/>
    <property type="match status" value="1"/>
</dbReference>
<dbReference type="InterPro" id="IPR016032">
    <property type="entry name" value="Sig_transdc_resp-reg_C-effctor"/>
</dbReference>
<dbReference type="InterPro" id="IPR039420">
    <property type="entry name" value="WalR-like"/>
</dbReference>
<evidence type="ECO:0000313" key="5">
    <source>
        <dbReference type="Proteomes" id="UP000325787"/>
    </source>
</evidence>
<dbReference type="RefSeq" id="WP_033430945.1">
    <property type="nucleotide sequence ID" value="NZ_CP034550.1"/>
</dbReference>
<protein>
    <submittedName>
        <fullName evidence="4">Response regulator transcription factor</fullName>
    </submittedName>
</protein>
<dbReference type="Gene3D" id="1.10.10.10">
    <property type="entry name" value="Winged helix-like DNA-binding domain superfamily/Winged helix DNA-binding domain"/>
    <property type="match status" value="1"/>
</dbReference>
<dbReference type="Proteomes" id="UP000325787">
    <property type="component" value="Chromosome"/>
</dbReference>
<evidence type="ECO:0000313" key="4">
    <source>
        <dbReference type="EMBL" id="QFZ18869.1"/>
    </source>
</evidence>
<organism evidence="4 5">
    <name type="scientific">Saccharothrix syringae</name>
    <name type="common">Nocardiopsis syringae</name>
    <dbReference type="NCBI Taxonomy" id="103733"/>
    <lineage>
        <taxon>Bacteria</taxon>
        <taxon>Bacillati</taxon>
        <taxon>Actinomycetota</taxon>
        <taxon>Actinomycetes</taxon>
        <taxon>Pseudonocardiales</taxon>
        <taxon>Pseudonocardiaceae</taxon>
        <taxon>Saccharothrix</taxon>
    </lineage>
</organism>
<feature type="domain" description="Response regulatory" evidence="3">
    <location>
        <begin position="8"/>
        <end position="123"/>
    </location>
</feature>
<dbReference type="SUPFAM" id="SSF52172">
    <property type="entry name" value="CheY-like"/>
    <property type="match status" value="1"/>
</dbReference>
<reference evidence="5" key="1">
    <citation type="journal article" date="2021" name="Curr. Microbiol.">
        <title>Complete genome of nocamycin-producing strain Saccharothrix syringae NRRL B-16468 reveals the biosynthetic potential for secondary metabolites.</title>
        <authorList>
            <person name="Mo X."/>
            <person name="Yang S."/>
        </authorList>
    </citation>
    <scope>NUCLEOTIDE SEQUENCE [LARGE SCALE GENOMIC DNA]</scope>
    <source>
        <strain evidence="5">ATCC 51364 / DSM 43886 / JCM 6844 / KCTC 9398 / NBRC 14523 / NRRL B-16468 / INA 2240</strain>
    </source>
</reference>
<dbReference type="PANTHER" id="PTHR43214:SF43">
    <property type="entry name" value="TWO-COMPONENT RESPONSE REGULATOR"/>
    <property type="match status" value="1"/>
</dbReference>
<sequence>MGRDAVTTVVVVDDHPVVVAGIRAWCAAAEPPVEVVEVGATPGVAWTGEGGRADVVVFDLHLDGRVPAFADLRHLVEVGRRVVVYTMRDDRETVLTCLDIGVSAYLTKAEGPAHLIAAIRAARHNAPFTTPTMARAISTDRRSDRPRLTAREVDVLVSWFACESKDLVARKLGLSVKTVNTYIDRARVRYANAGRPAPTKAALVARAVQDGLIRLDDL</sequence>
<dbReference type="AlphaFoldDB" id="A0A5Q0GY32"/>
<dbReference type="PANTHER" id="PTHR43214">
    <property type="entry name" value="TWO-COMPONENT RESPONSE REGULATOR"/>
    <property type="match status" value="1"/>
</dbReference>
<gene>
    <name evidence="4" type="ORF">EKG83_16705</name>
</gene>
<dbReference type="InterPro" id="IPR001789">
    <property type="entry name" value="Sig_transdc_resp-reg_receiver"/>
</dbReference>
<accession>A0A5Q0GY32</accession>
<keyword evidence="2" id="KW-0597">Phosphoprotein</keyword>
<dbReference type="GO" id="GO:0000160">
    <property type="term" value="P:phosphorelay signal transduction system"/>
    <property type="evidence" value="ECO:0007669"/>
    <property type="project" value="InterPro"/>
</dbReference>
<dbReference type="InterPro" id="IPR011006">
    <property type="entry name" value="CheY-like_superfamily"/>
</dbReference>
<name>A0A5Q0GY32_SACSY</name>
<evidence type="ECO:0000256" key="1">
    <source>
        <dbReference type="ARBA" id="ARBA00023125"/>
    </source>
</evidence>
<evidence type="ECO:0000259" key="3">
    <source>
        <dbReference type="PROSITE" id="PS50110"/>
    </source>
</evidence>
<dbReference type="SMART" id="SM00421">
    <property type="entry name" value="HTH_LUXR"/>
    <property type="match status" value="1"/>
</dbReference>
<dbReference type="Pfam" id="PF00072">
    <property type="entry name" value="Response_reg"/>
    <property type="match status" value="1"/>
</dbReference>
<dbReference type="GO" id="GO:0003677">
    <property type="term" value="F:DNA binding"/>
    <property type="evidence" value="ECO:0007669"/>
    <property type="project" value="UniProtKB-KW"/>
</dbReference>
<evidence type="ECO:0000256" key="2">
    <source>
        <dbReference type="PROSITE-ProRule" id="PRU00169"/>
    </source>
</evidence>
<dbReference type="SUPFAM" id="SSF46894">
    <property type="entry name" value="C-terminal effector domain of the bipartite response regulators"/>
    <property type="match status" value="1"/>
</dbReference>
<dbReference type="InterPro" id="IPR036388">
    <property type="entry name" value="WH-like_DNA-bd_sf"/>
</dbReference>
<dbReference type="InterPro" id="IPR000792">
    <property type="entry name" value="Tscrpt_reg_LuxR_C"/>
</dbReference>
<dbReference type="SMART" id="SM00448">
    <property type="entry name" value="REC"/>
    <property type="match status" value="1"/>
</dbReference>